<dbReference type="SUPFAM" id="SSF56112">
    <property type="entry name" value="Protein kinase-like (PK-like)"/>
    <property type="match status" value="1"/>
</dbReference>
<dbReference type="SMART" id="SM00220">
    <property type="entry name" value="S_TKc"/>
    <property type="match status" value="1"/>
</dbReference>
<dbReference type="Gramene" id="KCW44544">
    <property type="protein sequence ID" value="KCW44544"/>
    <property type="gene ID" value="EUGRSUZ_L01950"/>
</dbReference>
<dbReference type="GO" id="GO:0004672">
    <property type="term" value="F:protein kinase activity"/>
    <property type="evidence" value="ECO:0007669"/>
    <property type="project" value="InterPro"/>
</dbReference>
<reference evidence="4" key="2">
    <citation type="journal article" date="2014" name="Nature">
        <title>The genome of Eucalyptus grandis.</title>
        <authorList>
            <person name="Myburg A.A."/>
            <person name="Grattapaglia D."/>
            <person name="Tuskan G.A."/>
            <person name="Hellsten U."/>
            <person name="Hayes R.D."/>
            <person name="Grimwood J."/>
            <person name="Jenkins J."/>
            <person name="Lindquist E."/>
            <person name="Tice H."/>
            <person name="Bauer D."/>
            <person name="Goodstein D.M."/>
            <person name="Dubchak I."/>
            <person name="Poliakov A."/>
            <person name="Mizrachi E."/>
            <person name="Kullan A.R."/>
            <person name="Hussey S.G."/>
            <person name="Pinard D."/>
            <person name="van der Merwe K."/>
            <person name="Singh P."/>
            <person name="van Jaarsveld I."/>
            <person name="Silva-Junior O.B."/>
            <person name="Togawa R.C."/>
            <person name="Pappas M.R."/>
            <person name="Faria D.A."/>
            <person name="Sansaloni C.P."/>
            <person name="Petroli C.D."/>
            <person name="Yang X."/>
            <person name="Ranjan P."/>
            <person name="Tschaplinski T.J."/>
            <person name="Ye C.Y."/>
            <person name="Li T."/>
            <person name="Sterck L."/>
            <person name="Vanneste K."/>
            <person name="Murat F."/>
            <person name="Soler M."/>
            <person name="Clemente H.S."/>
            <person name="Saidi N."/>
            <person name="Cassan-Wang H."/>
            <person name="Dunand C."/>
            <person name="Hefer C.A."/>
            <person name="Bornberg-Bauer E."/>
            <person name="Kersting A.R."/>
            <person name="Vining K."/>
            <person name="Amarasinghe V."/>
            <person name="Ranik M."/>
            <person name="Naithani S."/>
            <person name="Elser J."/>
            <person name="Boyd A.E."/>
            <person name="Liston A."/>
            <person name="Spatafora J.W."/>
            <person name="Dharmwardhana P."/>
            <person name="Raja R."/>
            <person name="Sullivan C."/>
            <person name="Romanel E."/>
            <person name="Alves-Ferreira M."/>
            <person name="Kulheim C."/>
            <person name="Foley W."/>
            <person name="Carocha V."/>
            <person name="Paiva J."/>
            <person name="Kudrna D."/>
            <person name="Brommonschenkel S.H."/>
            <person name="Pasquali G."/>
            <person name="Byrne M."/>
            <person name="Rigault P."/>
            <person name="Tibbits J."/>
            <person name="Spokevicius A."/>
            <person name="Jones R.C."/>
            <person name="Steane D.A."/>
            <person name="Vaillancourt R.E."/>
            <person name="Potts B.M."/>
            <person name="Joubert F."/>
            <person name="Barry K."/>
            <person name="Pappas G.J."/>
            <person name="Strauss S.H."/>
            <person name="Jaiswal P."/>
            <person name="Grima-Pettenati J."/>
            <person name="Salse J."/>
            <person name="Van de Peer Y."/>
            <person name="Rokhsar D.S."/>
            <person name="Schmutz J."/>
        </authorList>
    </citation>
    <scope>NUCLEOTIDE SEQUENCE</scope>
    <source>
        <tissue evidence="4">Leaf extractions</tissue>
    </source>
</reference>
<protein>
    <recommendedName>
        <fullName evidence="3">Protein kinase domain-containing protein</fullName>
    </recommendedName>
</protein>
<evidence type="ECO:0000256" key="2">
    <source>
        <dbReference type="ARBA" id="ARBA00022840"/>
    </source>
</evidence>
<dbReference type="InterPro" id="IPR008271">
    <property type="entry name" value="Ser/Thr_kinase_AS"/>
</dbReference>
<reference evidence="4" key="4">
    <citation type="submission" date="2023-07" db="EMBL/GenBank/DDBJ databases">
        <authorList>
            <person name="Myburg A.A."/>
            <person name="Grattapaglia D."/>
            <person name="Tuskan G.A."/>
            <person name="Hellsten U."/>
            <person name="Hayes R.D."/>
            <person name="Grimwood J."/>
            <person name="Jenkins J."/>
            <person name="Lindquist E."/>
            <person name="Tice H."/>
            <person name="Bauer D."/>
            <person name="Goodstein D.M."/>
            <person name="Dubchak I."/>
            <person name="Poliakov A."/>
            <person name="Mizrachi E."/>
            <person name="Kullan A.R."/>
            <person name="Hussey S.G."/>
            <person name="Pinard D."/>
            <person name="Van D.M."/>
            <person name="Singh P."/>
            <person name="Van J.I."/>
            <person name="Silva-Junior O.B."/>
            <person name="Togawa R.C."/>
            <person name="Pappas M.R."/>
            <person name="Faria D.A."/>
            <person name="Sansaloni C.P."/>
            <person name="Petroli C.D."/>
            <person name="Yang X."/>
            <person name="Ranjan P."/>
            <person name="Tschaplinski T.J."/>
            <person name="Ye C.Y."/>
            <person name="Li T."/>
            <person name="Sterck L."/>
            <person name="Vanneste K."/>
            <person name="Murat F."/>
            <person name="Soler M."/>
            <person name="Clemente H.S."/>
            <person name="Saidi N."/>
            <person name="Cassan-Wang H."/>
            <person name="Dunand C."/>
            <person name="Hefer C.A."/>
            <person name="Bornberg-Bauer E."/>
            <person name="Kersting A.R."/>
            <person name="Vining K."/>
            <person name="Amarasinghe V."/>
            <person name="Ranik M."/>
            <person name="Naithani S."/>
            <person name="Elser J."/>
            <person name="Boyd A.E."/>
            <person name="Liston A."/>
            <person name="Spatafora J.W."/>
            <person name="Dharmwardhana P."/>
            <person name="Raja R."/>
            <person name="Sullivan C."/>
            <person name="Romanel E."/>
            <person name="Alves-Ferreira M."/>
            <person name="Kulheim C."/>
            <person name="Foley W."/>
            <person name="Carocha V."/>
            <person name="Paiva J."/>
            <person name="Kudrna D."/>
            <person name="Brommonschenkel S.H."/>
            <person name="Pasquali G."/>
            <person name="Byrne M."/>
            <person name="Rigault P."/>
            <person name="Tibbits J."/>
            <person name="Spokevicius A."/>
            <person name="Jones R.C."/>
            <person name="Steane D.A."/>
            <person name="Vaillancourt R.E."/>
            <person name="Potts B.M."/>
            <person name="Joubert F."/>
            <person name="Barry K."/>
            <person name="Pappas G.J."/>
            <person name="Strauss S.H."/>
            <person name="Jaiswal P."/>
            <person name="Grima-Pettenati J."/>
            <person name="Salse J."/>
            <person name="Van D.P."/>
            <person name="Rokhsar D.S."/>
            <person name="Schmutz J."/>
        </authorList>
    </citation>
    <scope>NUCLEOTIDE SEQUENCE</scope>
    <source>
        <tissue evidence="4">Leaf extractions</tissue>
    </source>
</reference>
<dbReference type="Proteomes" id="UP000030711">
    <property type="component" value="Unassembled WGS sequence"/>
</dbReference>
<sequence length="215" mass="24455">MPNRSLDNHLFGTQKVLPWDVRNRIVLGLALALNYLHVDLEQCVLHRDIKAANILLDVDFNTKLGDFGVSKLVNPRFMTQTTDVVGTDGYLAPKYLNGRKATGESDIFSFGVVVLEIACGKRTYQDEEIHVPLHKWVWQLYLAGNMLEAADEKMGSSFDRKEMECLMMVGLWCVHPDPRRRPKAGEVIRFLQLEVPHQFPLNKMDHGSPSHTATR</sequence>
<keyword evidence="6" id="KW-1185">Reference proteome</keyword>
<dbReference type="OMA" id="DQNEIEC"/>
<dbReference type="PROSITE" id="PS00108">
    <property type="entry name" value="PROTEIN_KINASE_ST"/>
    <property type="match status" value="1"/>
</dbReference>
<dbReference type="InParanoid" id="A0A058ZSY5"/>
<dbReference type="AlphaFoldDB" id="A0A058ZSY5"/>
<feature type="domain" description="Protein kinase" evidence="3">
    <location>
        <begin position="1"/>
        <end position="200"/>
    </location>
</feature>
<dbReference type="PROSITE" id="PS50011">
    <property type="entry name" value="PROTEIN_KINASE_DOM"/>
    <property type="match status" value="1"/>
</dbReference>
<keyword evidence="2" id="KW-0067">ATP-binding</keyword>
<reference evidence="5" key="1">
    <citation type="submission" date="2013-07" db="EMBL/GenBank/DDBJ databases">
        <title>The genome of Eucalyptus grandis.</title>
        <authorList>
            <person name="Schmutz J."/>
            <person name="Hayes R."/>
            <person name="Myburg A."/>
            <person name="Tuskan G."/>
            <person name="Grattapaglia D."/>
            <person name="Rokhsar D.S."/>
        </authorList>
    </citation>
    <scope>NUCLEOTIDE SEQUENCE</scope>
    <source>
        <tissue evidence="5">Leaf extractions</tissue>
    </source>
</reference>
<gene>
    <name evidence="5" type="ORF">EUGRSUZ_L01950</name>
</gene>
<dbReference type="Pfam" id="PF00069">
    <property type="entry name" value="Pkinase"/>
    <property type="match status" value="1"/>
</dbReference>
<dbReference type="FunFam" id="1.10.510.10:FF:000522">
    <property type="entry name" value="L-type lectin-domain containing receptor kinase IX.1"/>
    <property type="match status" value="1"/>
</dbReference>
<dbReference type="GO" id="GO:0005524">
    <property type="term" value="F:ATP binding"/>
    <property type="evidence" value="ECO:0007669"/>
    <property type="project" value="UniProtKB-KW"/>
</dbReference>
<evidence type="ECO:0000256" key="1">
    <source>
        <dbReference type="ARBA" id="ARBA00022741"/>
    </source>
</evidence>
<dbReference type="Gene3D" id="1.10.510.10">
    <property type="entry name" value="Transferase(Phosphotransferase) domain 1"/>
    <property type="match status" value="1"/>
</dbReference>
<evidence type="ECO:0000313" key="4">
    <source>
        <dbReference type="EMBL" id="KAK2632140.1"/>
    </source>
</evidence>
<dbReference type="EMBL" id="KK199227">
    <property type="protein sequence ID" value="KCW44544.1"/>
    <property type="molecule type" value="Genomic_DNA"/>
</dbReference>
<dbReference type="InterPro" id="IPR000719">
    <property type="entry name" value="Prot_kinase_dom"/>
</dbReference>
<accession>A0A058ZSY5</accession>
<name>A0A058ZSY5_EUCGR</name>
<evidence type="ECO:0000313" key="5">
    <source>
        <dbReference type="EMBL" id="KCW44544.1"/>
    </source>
</evidence>
<dbReference type="InterPro" id="IPR050528">
    <property type="entry name" value="L-type_Lectin-RKs"/>
</dbReference>
<dbReference type="InterPro" id="IPR011009">
    <property type="entry name" value="Kinase-like_dom_sf"/>
</dbReference>
<dbReference type="GO" id="GO:0005886">
    <property type="term" value="C:plasma membrane"/>
    <property type="evidence" value="ECO:0000318"/>
    <property type="project" value="GO_Central"/>
</dbReference>
<reference evidence="4" key="3">
    <citation type="submission" date="2023-04" db="EMBL/GenBank/DDBJ databases">
        <title>WGS assembly of Eucalyptus grandis.</title>
        <authorList>
            <person name="Myburg A."/>
            <person name="Grattapaglia D."/>
            <person name="Tuskan G."/>
            <person name="Hellsten U."/>
            <person name="Hayes R."/>
            <person name="Grimwood J."/>
            <person name="Jenkins J."/>
            <person name="Lindquist E."/>
            <person name="Tice H."/>
            <person name="Bauer D."/>
            <person name="Goodstein D."/>
            <person name="Dubchak I."/>
            <person name="Poliakov A."/>
            <person name="Mizrachi E."/>
            <person name="Kullan A."/>
            <person name="Hussey S."/>
            <person name="Pinard D."/>
            <person name="Van D."/>
            <person name="Singh P."/>
            <person name="Van J."/>
            <person name="Silva-Junior O."/>
            <person name="Togawa R."/>
            <person name="Pappas M."/>
            <person name="Faria D."/>
            <person name="Sansaloni C."/>
            <person name="Petroli C."/>
            <person name="Yang X."/>
            <person name="Ranjan P."/>
            <person name="Tschaplinski T."/>
            <person name="Ye C."/>
            <person name="Li T."/>
            <person name="Sterck L."/>
            <person name="Vanneste K."/>
            <person name="Murat F."/>
            <person name="Soler M."/>
            <person name="Clemente H."/>
            <person name="Saidi N."/>
            <person name="Cassan-Wang H."/>
            <person name="Dunand C."/>
            <person name="Hefer C."/>
            <person name="Bornberg-Bauer E."/>
            <person name="Kersting A."/>
            <person name="Vining K."/>
            <person name="Amarasinghe V."/>
            <person name="Ranik M."/>
            <person name="Naithani S."/>
            <person name="Elser J."/>
            <person name="Boyd A."/>
            <person name="Liston A."/>
            <person name="Spatafora J."/>
            <person name="Dharmwardhana P."/>
            <person name="Raja R."/>
            <person name="Sullivan C."/>
            <person name="Romanel E."/>
            <person name="Alves-Ferreira M."/>
            <person name="Kulheim C."/>
            <person name="Foley W."/>
            <person name="Carocha V."/>
            <person name="Paiva J."/>
            <person name="Kudrna D."/>
            <person name="Brommonschenkel S."/>
            <person name="Pasquali G."/>
            <person name="Byrne M."/>
            <person name="Rigault P."/>
            <person name="Tibbits J."/>
            <person name="Spokevicius A."/>
            <person name="Jones R."/>
            <person name="Steane D."/>
            <person name="Vaillancourt R."/>
            <person name="Potts B."/>
            <person name="Joubert F."/>
            <person name="Barry K."/>
            <person name="Pappas G."/>
            <person name="Strauss S."/>
            <person name="Jaiswal P."/>
            <person name="Grima-Pettenati J."/>
            <person name="Salse J."/>
            <person name="Van D."/>
            <person name="Rokhsar D."/>
            <person name="Schmutz J."/>
        </authorList>
    </citation>
    <scope>NUCLEOTIDE SEQUENCE</scope>
    <source>
        <tissue evidence="4">Leaf extractions</tissue>
    </source>
</reference>
<organism evidence="5">
    <name type="scientific">Eucalyptus grandis</name>
    <name type="common">Flooded gum</name>
    <dbReference type="NCBI Taxonomy" id="71139"/>
    <lineage>
        <taxon>Eukaryota</taxon>
        <taxon>Viridiplantae</taxon>
        <taxon>Streptophyta</taxon>
        <taxon>Embryophyta</taxon>
        <taxon>Tracheophyta</taxon>
        <taxon>Spermatophyta</taxon>
        <taxon>Magnoliopsida</taxon>
        <taxon>eudicotyledons</taxon>
        <taxon>Gunneridae</taxon>
        <taxon>Pentapetalae</taxon>
        <taxon>rosids</taxon>
        <taxon>malvids</taxon>
        <taxon>Myrtales</taxon>
        <taxon>Myrtaceae</taxon>
        <taxon>Myrtoideae</taxon>
        <taxon>Eucalypteae</taxon>
        <taxon>Eucalyptus</taxon>
    </lineage>
</organism>
<dbReference type="PANTHER" id="PTHR27007">
    <property type="match status" value="1"/>
</dbReference>
<proteinExistence type="predicted"/>
<dbReference type="EMBL" id="MU848711">
    <property type="protein sequence ID" value="KAK2632140.1"/>
    <property type="molecule type" value="Genomic_DNA"/>
</dbReference>
<evidence type="ECO:0000313" key="6">
    <source>
        <dbReference type="Proteomes" id="UP000030711"/>
    </source>
</evidence>
<keyword evidence="1" id="KW-0547">Nucleotide-binding</keyword>
<evidence type="ECO:0000259" key="3">
    <source>
        <dbReference type="PROSITE" id="PS50011"/>
    </source>
</evidence>